<keyword evidence="5" id="KW-1185">Reference proteome</keyword>
<dbReference type="InterPro" id="IPR002645">
    <property type="entry name" value="STAS_dom"/>
</dbReference>
<dbReference type="Gene3D" id="3.50.50.60">
    <property type="entry name" value="FAD/NAD(P)-binding domain"/>
    <property type="match status" value="1"/>
</dbReference>
<evidence type="ECO:0000256" key="2">
    <source>
        <dbReference type="SAM" id="MobiDB-lite"/>
    </source>
</evidence>
<name>A0AA35X4G2_GEOBA</name>
<dbReference type="SUPFAM" id="SSF52091">
    <property type="entry name" value="SpoIIaa-like"/>
    <property type="match status" value="1"/>
</dbReference>
<dbReference type="Proteomes" id="UP001174909">
    <property type="component" value="Unassembled WGS sequence"/>
</dbReference>
<evidence type="ECO:0000256" key="1">
    <source>
        <dbReference type="ARBA" id="ARBA00009013"/>
    </source>
</evidence>
<dbReference type="NCBIfam" id="TIGR00377">
    <property type="entry name" value="ant_ant_sig"/>
    <property type="match status" value="1"/>
</dbReference>
<comment type="caution">
    <text evidence="4">The sequence shown here is derived from an EMBL/GenBank/DDBJ whole genome shotgun (WGS) entry which is preliminary data.</text>
</comment>
<dbReference type="Gene3D" id="3.30.750.24">
    <property type="entry name" value="STAS domain"/>
    <property type="match status" value="1"/>
</dbReference>
<evidence type="ECO:0000313" key="5">
    <source>
        <dbReference type="Proteomes" id="UP001174909"/>
    </source>
</evidence>
<dbReference type="AlphaFoldDB" id="A0AA35X4G2"/>
<dbReference type="InterPro" id="IPR003658">
    <property type="entry name" value="Anti-sigma_ant"/>
</dbReference>
<dbReference type="PANTHER" id="PTHR33495:SF14">
    <property type="entry name" value="ANTI-SIGMA FACTOR ANTAGONIST"/>
    <property type="match status" value="1"/>
</dbReference>
<protein>
    <submittedName>
        <fullName evidence="4">Anti-sigma factor antagonist BtrV</fullName>
    </submittedName>
</protein>
<dbReference type="PANTHER" id="PTHR33495">
    <property type="entry name" value="ANTI-SIGMA FACTOR ANTAGONIST TM_1081-RELATED-RELATED"/>
    <property type="match status" value="1"/>
</dbReference>
<organism evidence="4 5">
    <name type="scientific">Geodia barretti</name>
    <name type="common">Barrett's horny sponge</name>
    <dbReference type="NCBI Taxonomy" id="519541"/>
    <lineage>
        <taxon>Eukaryota</taxon>
        <taxon>Metazoa</taxon>
        <taxon>Porifera</taxon>
        <taxon>Demospongiae</taxon>
        <taxon>Heteroscleromorpha</taxon>
        <taxon>Tetractinellida</taxon>
        <taxon>Astrophorina</taxon>
        <taxon>Geodiidae</taxon>
        <taxon>Geodia</taxon>
    </lineage>
</organism>
<dbReference type="GO" id="GO:0043856">
    <property type="term" value="F:anti-sigma factor antagonist activity"/>
    <property type="evidence" value="ECO:0007669"/>
    <property type="project" value="InterPro"/>
</dbReference>
<evidence type="ECO:0000259" key="3">
    <source>
        <dbReference type="PROSITE" id="PS50801"/>
    </source>
</evidence>
<dbReference type="EMBL" id="CASHTH010003359">
    <property type="protein sequence ID" value="CAI8043839.1"/>
    <property type="molecule type" value="Genomic_DNA"/>
</dbReference>
<dbReference type="Pfam" id="PF01740">
    <property type="entry name" value="STAS"/>
    <property type="match status" value="1"/>
</dbReference>
<sequence>MVRMALRGFHCIRNWATEVGYGDPGYIRLGYMLIVTENQIDGLRRNVELGRRLGVDTRFVGPDEIAAVEPLVNAERLAGGAYEPDGGYIDVTKMVLSWLGAATAAGAEVLAPLEVEEILVSSGAVTGVATARGVIAAPLVVVATGAWARDLLDPLGVHVPIERRRLDMAMLEQEPGARGLHTFITDGNSNLVIRPDMGRRVLAVAYPPEMPEVDDPLADAGPVDHETTRRASAGPWPSAYRPWPSPRRSMTMGINAERANGTVIAKADGRIDSSNSREFHSDLEAVIAESDAALVLDFEDVSYVSSAGMRVILLAAKNLQKSGMRFVLCSMNDSIREVFKISGFDKIIPIHKSQAEALSAVGA</sequence>
<dbReference type="Pfam" id="PF01266">
    <property type="entry name" value="DAO"/>
    <property type="match status" value="1"/>
</dbReference>
<dbReference type="Gene3D" id="3.30.9.10">
    <property type="entry name" value="D-Amino Acid Oxidase, subunit A, domain 2"/>
    <property type="match status" value="1"/>
</dbReference>
<dbReference type="InterPro" id="IPR036513">
    <property type="entry name" value="STAS_dom_sf"/>
</dbReference>
<accession>A0AA35X4G2</accession>
<feature type="domain" description="STAS" evidence="3">
    <location>
        <begin position="252"/>
        <end position="361"/>
    </location>
</feature>
<dbReference type="CDD" id="cd07043">
    <property type="entry name" value="STAS_anti-anti-sigma_factors"/>
    <property type="match status" value="1"/>
</dbReference>
<dbReference type="SUPFAM" id="SSF51905">
    <property type="entry name" value="FAD/NAD(P)-binding domain"/>
    <property type="match status" value="1"/>
</dbReference>
<gene>
    <name evidence="4" type="ORF">GBAR_LOCUS24329</name>
</gene>
<dbReference type="PROSITE" id="PS50801">
    <property type="entry name" value="STAS"/>
    <property type="match status" value="1"/>
</dbReference>
<feature type="region of interest" description="Disordered" evidence="2">
    <location>
        <begin position="223"/>
        <end position="244"/>
    </location>
</feature>
<dbReference type="InterPro" id="IPR036188">
    <property type="entry name" value="FAD/NAD-bd_sf"/>
</dbReference>
<reference evidence="4" key="1">
    <citation type="submission" date="2023-03" db="EMBL/GenBank/DDBJ databases">
        <authorList>
            <person name="Steffen K."/>
            <person name="Cardenas P."/>
        </authorList>
    </citation>
    <scope>NUCLEOTIDE SEQUENCE</scope>
</reference>
<evidence type="ECO:0000313" key="4">
    <source>
        <dbReference type="EMBL" id="CAI8043839.1"/>
    </source>
</evidence>
<dbReference type="InterPro" id="IPR006076">
    <property type="entry name" value="FAD-dep_OxRdtase"/>
</dbReference>
<comment type="similarity">
    <text evidence="1">Belongs to the anti-sigma-factor antagonist family.</text>
</comment>
<proteinExistence type="inferred from homology"/>